<keyword evidence="1" id="KW-0614">Plasmid</keyword>
<sequence>MSLQVSHYNMLRASHEVSQKVVVRTVITVRFVPEADFLKILRAQQLGAGHIKYPQNYREYLKFFVERGLLPCPTSDMWLV</sequence>
<dbReference type="Proteomes" id="UP000595858">
    <property type="component" value="Plasmid pN260-1"/>
</dbReference>
<reference evidence="1" key="1">
    <citation type="journal article" date="2020" name="J Glob Antimicrob Resist">
        <title>Genomic characterization of clinical Enterobacter roggenkampii co-harboring blaIMP-1- and blaGES-5-encoding IncP6 and mcr-9-encoding IncHI2 plasmids isolated in Japan.</title>
        <authorList>
            <person name="Umeda K."/>
            <person name="Nakamura H."/>
            <person name="Fukuda A."/>
            <person name="Matsumoto Y."/>
            <person name="Motooka D."/>
            <person name="Nakamura S."/>
            <person name="Yasui Y."/>
            <person name="Yoshida H."/>
            <person name="Kawahara R."/>
        </authorList>
    </citation>
    <scope>NUCLEOTIDE SEQUENCE</scope>
    <source>
        <strain evidence="1">OIPH-N260</strain>
    </source>
</reference>
<gene>
    <name evidence="1" type="ORF">OIPHN260_48040</name>
</gene>
<proteinExistence type="predicted"/>
<dbReference type="AlphaFoldDB" id="A0AAU9BMU4"/>
<geneLocation type="plasmid" evidence="1 2">
    <name>pN260-1</name>
</geneLocation>
<name>A0AAU9BMU4_9ENTR</name>
<dbReference type="EMBL" id="AP023448">
    <property type="protein sequence ID" value="BCL45302.1"/>
    <property type="molecule type" value="Genomic_DNA"/>
</dbReference>
<evidence type="ECO:0000313" key="1">
    <source>
        <dbReference type="EMBL" id="BCL45302.1"/>
    </source>
</evidence>
<reference evidence="1" key="2">
    <citation type="submission" date="2024-06" db="EMBL/GenBank/DDBJ databases">
        <authorList>
            <person name="Umeda K."/>
            <person name="Nakamura H."/>
            <person name="Fukuda A."/>
            <person name="Matsumoto Y."/>
            <person name="Motooka D."/>
            <person name="Nakamura S."/>
            <person name="Yasui Y."/>
            <person name="Kawahara R."/>
        </authorList>
    </citation>
    <scope>NUCLEOTIDE SEQUENCE</scope>
    <source>
        <strain evidence="1">OIPH-N260</strain>
        <plasmid evidence="1">pN260-1</plasmid>
    </source>
</reference>
<accession>A0AAU9BMU4</accession>
<evidence type="ECO:0000313" key="2">
    <source>
        <dbReference type="Proteomes" id="UP000595858"/>
    </source>
</evidence>
<organism evidence="1 2">
    <name type="scientific">Enterobacter roggenkampii</name>
    <dbReference type="NCBI Taxonomy" id="1812935"/>
    <lineage>
        <taxon>Bacteria</taxon>
        <taxon>Pseudomonadati</taxon>
        <taxon>Pseudomonadota</taxon>
        <taxon>Gammaproteobacteria</taxon>
        <taxon>Enterobacterales</taxon>
        <taxon>Enterobacteriaceae</taxon>
        <taxon>Enterobacter</taxon>
        <taxon>Enterobacter cloacae complex</taxon>
    </lineage>
</organism>
<protein>
    <submittedName>
        <fullName evidence="1">Uncharacterized protein</fullName>
    </submittedName>
</protein>